<comment type="caution">
    <text evidence="2">The sequence shown here is derived from an EMBL/GenBank/DDBJ whole genome shotgun (WGS) entry which is preliminary data.</text>
</comment>
<sequence length="138" mass="14926">MTSSNPQAGAYAGDISPADAWALVQAGEALLVDVRTPEEHKWVGRVPGAIPVPWLIDNGQRQNPDFLAQLAQVAKPDQKVVLLCRSGVRSVAAATAGAQAGFTNLWNIVGGFEGRLDEKRQRNHVEGWRFAGLPWEQS</sequence>
<dbReference type="InterPro" id="IPR001763">
    <property type="entry name" value="Rhodanese-like_dom"/>
</dbReference>
<dbReference type="SUPFAM" id="SSF52821">
    <property type="entry name" value="Rhodanese/Cell cycle control phosphatase"/>
    <property type="match status" value="1"/>
</dbReference>
<dbReference type="PANTHER" id="PTHR45431">
    <property type="entry name" value="RHODANESE-LIKE DOMAIN-CONTAINING PROTEIN 15, CHLOROPLASTIC"/>
    <property type="match status" value="1"/>
</dbReference>
<reference evidence="2 3" key="1">
    <citation type="submission" date="2010-12" db="EMBL/GenBank/DDBJ databases">
        <authorList>
            <person name="Muzny D."/>
            <person name="Qin X."/>
            <person name="Deng J."/>
            <person name="Jiang H."/>
            <person name="Liu Y."/>
            <person name="Qu J."/>
            <person name="Song X.-Z."/>
            <person name="Zhang L."/>
            <person name="Thornton R."/>
            <person name="Coyle M."/>
            <person name="Francisco L."/>
            <person name="Jackson L."/>
            <person name="Javaid M."/>
            <person name="Korchina V."/>
            <person name="Kovar C."/>
            <person name="Mata R."/>
            <person name="Mathew T."/>
            <person name="Ngo R."/>
            <person name="Nguyen L."/>
            <person name="Nguyen N."/>
            <person name="Okwuonu G."/>
            <person name="Ongeri F."/>
            <person name="Pham C."/>
            <person name="Simmons D."/>
            <person name="Wilczek-Boney K."/>
            <person name="Hale W."/>
            <person name="Jakkamsetti A."/>
            <person name="Pham P."/>
            <person name="Ruth R."/>
            <person name="San Lucas F."/>
            <person name="Warren J."/>
            <person name="Zhang J."/>
            <person name="Zhao Z."/>
            <person name="Zhou C."/>
            <person name="Zhu D."/>
            <person name="Lee S."/>
            <person name="Bess C."/>
            <person name="Blankenburg K."/>
            <person name="Forbes L."/>
            <person name="Fu Q."/>
            <person name="Gubbala S."/>
            <person name="Hirani K."/>
            <person name="Jayaseelan J.C."/>
            <person name="Lara F."/>
            <person name="Munidasa M."/>
            <person name="Palculict T."/>
            <person name="Patil S."/>
            <person name="Pu L.-L."/>
            <person name="Saada N."/>
            <person name="Tang L."/>
            <person name="Weissenberger G."/>
            <person name="Zhu Y."/>
            <person name="Hemphill L."/>
            <person name="Shang Y."/>
            <person name="Youmans B."/>
            <person name="Ayvaz T."/>
            <person name="Ross M."/>
            <person name="Santibanez J."/>
            <person name="Aqrawi P."/>
            <person name="Gross S."/>
            <person name="Joshi V."/>
            <person name="Fowler G."/>
            <person name="Nazareth L."/>
            <person name="Reid J."/>
            <person name="Worley K."/>
            <person name="Petrosino J."/>
            <person name="Highlander S."/>
            <person name="Gibbs R."/>
        </authorList>
    </citation>
    <scope>NUCLEOTIDE SEQUENCE [LARGE SCALE GENOMIC DNA]</scope>
    <source>
        <strain evidence="2 3">ATCC 51599</strain>
    </source>
</reference>
<dbReference type="Proteomes" id="UP000011021">
    <property type="component" value="Unassembled WGS sequence"/>
</dbReference>
<dbReference type="SMART" id="SM00450">
    <property type="entry name" value="RHOD"/>
    <property type="match status" value="1"/>
</dbReference>
<keyword evidence="3" id="KW-1185">Reference proteome</keyword>
<name>E7RZQ4_9BURK</name>
<evidence type="ECO:0000313" key="3">
    <source>
        <dbReference type="Proteomes" id="UP000011021"/>
    </source>
</evidence>
<dbReference type="Pfam" id="PF00581">
    <property type="entry name" value="Rhodanese"/>
    <property type="match status" value="1"/>
</dbReference>
<dbReference type="PANTHER" id="PTHR45431:SF3">
    <property type="entry name" value="RHODANESE-LIKE DOMAIN-CONTAINING PROTEIN 15, CHLOROPLASTIC"/>
    <property type="match status" value="1"/>
</dbReference>
<feature type="domain" description="Rhodanese" evidence="1">
    <location>
        <begin position="25"/>
        <end position="124"/>
    </location>
</feature>
<protein>
    <submittedName>
        <fullName evidence="2">Rhodanese-like protein</fullName>
    </submittedName>
</protein>
<proteinExistence type="predicted"/>
<dbReference type="RefSeq" id="WP_005674565.1">
    <property type="nucleotide sequence ID" value="NZ_CP146288.1"/>
</dbReference>
<dbReference type="PROSITE" id="PS50206">
    <property type="entry name" value="RHODANESE_3"/>
    <property type="match status" value="1"/>
</dbReference>
<dbReference type="HOGENOM" id="CLU_089574_10_1_4"/>
<dbReference type="EMBL" id="AEQP01000022">
    <property type="protein sequence ID" value="EFV94053.1"/>
    <property type="molecule type" value="Genomic_DNA"/>
</dbReference>
<dbReference type="eggNOG" id="COG0607">
    <property type="taxonomic scope" value="Bacteria"/>
</dbReference>
<organism evidence="2 3">
    <name type="scientific">Lautropia mirabilis ATCC 51599</name>
    <dbReference type="NCBI Taxonomy" id="887898"/>
    <lineage>
        <taxon>Bacteria</taxon>
        <taxon>Pseudomonadati</taxon>
        <taxon>Pseudomonadota</taxon>
        <taxon>Betaproteobacteria</taxon>
        <taxon>Burkholderiales</taxon>
        <taxon>Burkholderiaceae</taxon>
        <taxon>Lautropia</taxon>
    </lineage>
</organism>
<dbReference type="Gene3D" id="3.40.250.10">
    <property type="entry name" value="Rhodanese-like domain"/>
    <property type="match status" value="1"/>
</dbReference>
<evidence type="ECO:0000259" key="1">
    <source>
        <dbReference type="PROSITE" id="PS50206"/>
    </source>
</evidence>
<dbReference type="STRING" id="887898.HMPREF0551_2168"/>
<dbReference type="InterPro" id="IPR052367">
    <property type="entry name" value="Thiosulfate_ST/Rhodanese-like"/>
</dbReference>
<dbReference type="AlphaFoldDB" id="E7RZQ4"/>
<gene>
    <name evidence="2" type="ORF">HMPREF0551_2168</name>
</gene>
<evidence type="ECO:0000313" key="2">
    <source>
        <dbReference type="EMBL" id="EFV94053.1"/>
    </source>
</evidence>
<accession>E7RZQ4</accession>
<dbReference type="InterPro" id="IPR036873">
    <property type="entry name" value="Rhodanese-like_dom_sf"/>
</dbReference>